<name>A0ACC0WMV3_9STRA</name>
<proteinExistence type="predicted"/>
<evidence type="ECO:0000313" key="2">
    <source>
        <dbReference type="Proteomes" id="UP001163321"/>
    </source>
</evidence>
<reference evidence="1 2" key="1">
    <citation type="journal article" date="2022" name="bioRxiv">
        <title>The genome of the oomycete Peronosclerospora sorghi, a cosmopolitan pathogen of maize and sorghum, is inflated with dispersed pseudogenes.</title>
        <authorList>
            <person name="Fletcher K."/>
            <person name="Martin F."/>
            <person name="Isakeit T."/>
            <person name="Cavanaugh K."/>
            <person name="Magill C."/>
            <person name="Michelmore R."/>
        </authorList>
    </citation>
    <scope>NUCLEOTIDE SEQUENCE [LARGE SCALE GENOMIC DNA]</scope>
    <source>
        <strain evidence="1">P6</strain>
    </source>
</reference>
<keyword evidence="2" id="KW-1185">Reference proteome</keyword>
<organism evidence="1 2">
    <name type="scientific">Peronosclerospora sorghi</name>
    <dbReference type="NCBI Taxonomy" id="230839"/>
    <lineage>
        <taxon>Eukaryota</taxon>
        <taxon>Sar</taxon>
        <taxon>Stramenopiles</taxon>
        <taxon>Oomycota</taxon>
        <taxon>Peronosporomycetes</taxon>
        <taxon>Peronosporales</taxon>
        <taxon>Peronosporaceae</taxon>
        <taxon>Peronosclerospora</taxon>
    </lineage>
</organism>
<sequence>MENCTLAPIVSDGIEMEPRVPRQDWTLTRNNVSTSSSSLSDAISGWKLALIITGTIVAVLVSIFLVHRRHVRLTAAQKRRRGTLEQRALDSLFRQDHVTVPGTSVVSFGSTGPASLRPSFQPSFLCHAERQSSMKERGMGLSDPVDSVVSIPYSMPRYGANLIERARMYVRPNASGLTLTRSSQKSTSYGDKSFSSRLSDAMRDCSVDVGYAEDKRERL</sequence>
<comment type="caution">
    <text evidence="1">The sequence shown here is derived from an EMBL/GenBank/DDBJ whole genome shotgun (WGS) entry which is preliminary data.</text>
</comment>
<dbReference type="EMBL" id="CM047589">
    <property type="protein sequence ID" value="KAI9919995.1"/>
    <property type="molecule type" value="Genomic_DNA"/>
</dbReference>
<evidence type="ECO:0000313" key="1">
    <source>
        <dbReference type="EMBL" id="KAI9919995.1"/>
    </source>
</evidence>
<gene>
    <name evidence="1" type="ORF">PsorP6_015561</name>
</gene>
<protein>
    <submittedName>
        <fullName evidence="1">Uncharacterized protein</fullName>
    </submittedName>
</protein>
<dbReference type="Proteomes" id="UP001163321">
    <property type="component" value="Chromosome 10"/>
</dbReference>
<accession>A0ACC0WMV3</accession>